<evidence type="ECO:0000259" key="2">
    <source>
        <dbReference type="Pfam" id="PF01035"/>
    </source>
</evidence>
<protein>
    <submittedName>
        <fullName evidence="3">Methylated-DNA-[protein]-cysteine S-methyltransferase DNA binding protein</fullName>
    </submittedName>
</protein>
<keyword evidence="3" id="KW-0489">Methyltransferase</keyword>
<dbReference type="GO" id="GO:0032259">
    <property type="term" value="P:methylation"/>
    <property type="evidence" value="ECO:0007669"/>
    <property type="project" value="UniProtKB-KW"/>
</dbReference>
<name>D2EGD8_PARA4</name>
<dbReference type="GO" id="GO:0008168">
    <property type="term" value="F:methyltransferase activity"/>
    <property type="evidence" value="ECO:0007669"/>
    <property type="project" value="UniProtKB-KW"/>
</dbReference>
<sequence>MKTEDKVYSLLTKIPKGKATTYGAIAKTLNINPRLVGGILSRNRHPDKYPCYKVIRSDRSLGGYTVNGKNNEKTLKIKVRKLKADGVKIDESGRVDKHCIFYG</sequence>
<accession>D2EGD8</accession>
<feature type="domain" description="Methylated-DNA-[protein]-cysteine S-methyltransferase DNA binding" evidence="2">
    <location>
        <begin position="4"/>
        <end position="78"/>
    </location>
</feature>
<gene>
    <name evidence="3" type="ORF">BJBARM4_0837</name>
</gene>
<dbReference type="InterPro" id="IPR014048">
    <property type="entry name" value="MethylDNA_cys_MeTrfase_DNA-bd"/>
</dbReference>
<evidence type="ECO:0000313" key="4">
    <source>
        <dbReference type="Proteomes" id="UP000009375"/>
    </source>
</evidence>
<dbReference type="SUPFAM" id="SSF46767">
    <property type="entry name" value="Methylated DNA-protein cysteine methyltransferase, C-terminal domain"/>
    <property type="match status" value="1"/>
</dbReference>
<dbReference type="InterPro" id="IPR036388">
    <property type="entry name" value="WH-like_DNA-bd_sf"/>
</dbReference>
<keyword evidence="1" id="KW-0227">DNA damage</keyword>
<dbReference type="GO" id="GO:0006281">
    <property type="term" value="P:DNA repair"/>
    <property type="evidence" value="ECO:0007669"/>
    <property type="project" value="InterPro"/>
</dbReference>
<dbReference type="Proteomes" id="UP000009375">
    <property type="component" value="Unassembled WGS sequence"/>
</dbReference>
<dbReference type="InterPro" id="IPR036217">
    <property type="entry name" value="MethylDNA_cys_MeTrfase_DNAb"/>
</dbReference>
<dbReference type="PANTHER" id="PTHR10815:SF13">
    <property type="entry name" value="METHYLATED-DNA--PROTEIN-CYSTEINE METHYLTRANSFERASE"/>
    <property type="match status" value="1"/>
</dbReference>
<evidence type="ECO:0000256" key="1">
    <source>
        <dbReference type="ARBA" id="ARBA00022763"/>
    </source>
</evidence>
<evidence type="ECO:0000313" key="3">
    <source>
        <dbReference type="EMBL" id="EEZ92577.1"/>
    </source>
</evidence>
<dbReference type="CDD" id="cd06445">
    <property type="entry name" value="ATase"/>
    <property type="match status" value="1"/>
</dbReference>
<dbReference type="Pfam" id="PF01035">
    <property type="entry name" value="DNA_binding_1"/>
    <property type="match status" value="1"/>
</dbReference>
<organism evidence="3 4">
    <name type="scientific">Candidatus Parvarchaeum acidiphilum ARMAN-4</name>
    <dbReference type="NCBI Taxonomy" id="662760"/>
    <lineage>
        <taxon>Archaea</taxon>
        <taxon>Candidatus Parvarchaeota</taxon>
        <taxon>Candidatus Parvarchaeum</taxon>
    </lineage>
</organism>
<reference evidence="3 4" key="1">
    <citation type="journal article" date="2010" name="Proc. Natl. Acad. Sci. U.S.A.">
        <title>Enigmatic, ultrasmall, uncultivated Archaea.</title>
        <authorList>
            <person name="Baker B.J."/>
            <person name="Comolli L.R."/>
            <person name="Dick G.J."/>
            <person name="Hauser L.J."/>
            <person name="Hyatt D."/>
            <person name="Dill B.D."/>
            <person name="Land M.L."/>
            <person name="Verberkmoes N.C."/>
            <person name="Hettich R.L."/>
            <person name="Banfield J.F."/>
        </authorList>
    </citation>
    <scope>NUCLEOTIDE SEQUENCE [LARGE SCALE GENOMIC DNA]</scope>
</reference>
<dbReference type="Gene3D" id="1.10.10.10">
    <property type="entry name" value="Winged helix-like DNA-binding domain superfamily/Winged helix DNA-binding domain"/>
    <property type="match status" value="1"/>
</dbReference>
<dbReference type="AlphaFoldDB" id="D2EGD8"/>
<dbReference type="EMBL" id="GG730073">
    <property type="protein sequence ID" value="EEZ92577.1"/>
    <property type="molecule type" value="Genomic_DNA"/>
</dbReference>
<dbReference type="PANTHER" id="PTHR10815">
    <property type="entry name" value="METHYLATED-DNA--PROTEIN-CYSTEINE METHYLTRANSFERASE"/>
    <property type="match status" value="1"/>
</dbReference>
<proteinExistence type="predicted"/>
<keyword evidence="3" id="KW-0808">Transferase</keyword>